<keyword evidence="1" id="KW-0472">Membrane</keyword>
<dbReference type="RefSeq" id="WP_153730098.1">
    <property type="nucleotide sequence ID" value="NZ_WJNH01000018.1"/>
</dbReference>
<feature type="transmembrane region" description="Helical" evidence="1">
    <location>
        <begin position="68"/>
        <end position="86"/>
    </location>
</feature>
<dbReference type="InterPro" id="IPR050570">
    <property type="entry name" value="Cell_wall_metabolism_enzyme"/>
</dbReference>
<dbReference type="PANTHER" id="PTHR21666:SF274">
    <property type="entry name" value="STAGE IV SPORULATION PROTEIN FA"/>
    <property type="match status" value="1"/>
</dbReference>
<sequence length="264" mass="29309">MSRKSIDAVRKNITKRKGQKKLKGTSYGKGNMAQATYLQEEEKHGYFPTFTPGKGPYKKSEQNGISPFVFKALLAGILFFSSAILLRMEGEEFQKPKAFVVSALTEEFPFAKVQAWYRTNLGTPFAFLEGNEDVRPVNEQNGLILPVNGVISESFQQNGEGVMISVSPSESTEVTAMNEGTVVFAGKKKETGKTIMIQHIDGTYSIYGNLDEIDVFQYQFVSGNEVIGSLEAESGGEQPSLYFAIQDQRQFIDPVKVIQVDDQK</sequence>
<dbReference type="AlphaFoldDB" id="A0A6G1XBE7"/>
<organism evidence="3 4">
    <name type="scientific">Salinibacillus xinjiangensis</name>
    <dbReference type="NCBI Taxonomy" id="1229268"/>
    <lineage>
        <taxon>Bacteria</taxon>
        <taxon>Bacillati</taxon>
        <taxon>Bacillota</taxon>
        <taxon>Bacilli</taxon>
        <taxon>Bacillales</taxon>
        <taxon>Bacillaceae</taxon>
        <taxon>Salinibacillus</taxon>
    </lineage>
</organism>
<reference evidence="3 4" key="1">
    <citation type="submission" date="2019-11" db="EMBL/GenBank/DDBJ databases">
        <authorList>
            <person name="Li J."/>
        </authorList>
    </citation>
    <scope>NUCLEOTIDE SEQUENCE [LARGE SCALE GENOMIC DNA]</scope>
    <source>
        <strain evidence="3 4">J4</strain>
    </source>
</reference>
<dbReference type="SUPFAM" id="SSF51261">
    <property type="entry name" value="Duplicated hybrid motif"/>
    <property type="match status" value="1"/>
</dbReference>
<dbReference type="InterPro" id="IPR011055">
    <property type="entry name" value="Dup_hybrid_motif"/>
</dbReference>
<keyword evidence="1" id="KW-1133">Transmembrane helix</keyword>
<dbReference type="CDD" id="cd12797">
    <property type="entry name" value="M23_peptidase"/>
    <property type="match status" value="1"/>
</dbReference>
<evidence type="ECO:0000256" key="1">
    <source>
        <dbReference type="SAM" id="Phobius"/>
    </source>
</evidence>
<evidence type="ECO:0000259" key="2">
    <source>
        <dbReference type="Pfam" id="PF01551"/>
    </source>
</evidence>
<evidence type="ECO:0000313" key="4">
    <source>
        <dbReference type="Proteomes" id="UP000480185"/>
    </source>
</evidence>
<dbReference type="Pfam" id="PF01551">
    <property type="entry name" value="Peptidase_M23"/>
    <property type="match status" value="1"/>
</dbReference>
<dbReference type="Gene3D" id="2.70.70.10">
    <property type="entry name" value="Glucose Permease (Domain IIA)"/>
    <property type="match status" value="1"/>
</dbReference>
<accession>A0A6G1XBE7</accession>
<name>A0A6G1XBE7_9BACI</name>
<keyword evidence="4" id="KW-1185">Reference proteome</keyword>
<evidence type="ECO:0000313" key="3">
    <source>
        <dbReference type="EMBL" id="MRG88226.1"/>
    </source>
</evidence>
<comment type="caution">
    <text evidence="3">The sequence shown here is derived from an EMBL/GenBank/DDBJ whole genome shotgun (WGS) entry which is preliminary data.</text>
</comment>
<feature type="domain" description="M23ase beta-sheet core" evidence="2">
    <location>
        <begin position="161"/>
        <end position="254"/>
    </location>
</feature>
<keyword evidence="1" id="KW-0812">Transmembrane</keyword>
<dbReference type="InterPro" id="IPR016047">
    <property type="entry name" value="M23ase_b-sheet_dom"/>
</dbReference>
<gene>
    <name evidence="3" type="ORF">GH754_18380</name>
</gene>
<dbReference type="EMBL" id="WJNH01000018">
    <property type="protein sequence ID" value="MRG88226.1"/>
    <property type="molecule type" value="Genomic_DNA"/>
</dbReference>
<dbReference type="GO" id="GO:0004222">
    <property type="term" value="F:metalloendopeptidase activity"/>
    <property type="evidence" value="ECO:0007669"/>
    <property type="project" value="TreeGrafter"/>
</dbReference>
<dbReference type="Proteomes" id="UP000480185">
    <property type="component" value="Unassembled WGS sequence"/>
</dbReference>
<dbReference type="OrthoDB" id="2986589at2"/>
<dbReference type="PANTHER" id="PTHR21666">
    <property type="entry name" value="PEPTIDASE-RELATED"/>
    <property type="match status" value="1"/>
</dbReference>
<protein>
    <submittedName>
        <fullName evidence="3">Peptidoglycan DD-metalloendopeptidase family protein</fullName>
    </submittedName>
</protein>
<proteinExistence type="predicted"/>